<dbReference type="InterPro" id="IPR031807">
    <property type="entry name" value="HicB-like"/>
</dbReference>
<dbReference type="Gene3D" id="3.30.160.250">
    <property type="match status" value="1"/>
</dbReference>
<accession>A0A0A8KA30</accession>
<dbReference type="InterPro" id="IPR035069">
    <property type="entry name" value="TTHA1013/TTHA0281-like"/>
</dbReference>
<dbReference type="SUPFAM" id="SSF143100">
    <property type="entry name" value="TTHA1013/TTHA0281-like"/>
    <property type="match status" value="1"/>
</dbReference>
<protein>
    <recommendedName>
        <fullName evidence="1">HicB-like antitoxin of toxin-antitoxin system domain-containing protein</fullName>
    </recommendedName>
</protein>
<proteinExistence type="predicted"/>
<dbReference type="EMBL" id="AB742518">
    <property type="protein sequence ID" value="BAQ19586.1"/>
    <property type="molecule type" value="Genomic_DNA"/>
</dbReference>
<name>A0A0A8KA30_STRMG</name>
<evidence type="ECO:0000313" key="2">
    <source>
        <dbReference type="EMBL" id="BAQ19586.1"/>
    </source>
</evidence>
<dbReference type="AlphaFoldDB" id="A0A0A8KA30"/>
<dbReference type="Pfam" id="PF15919">
    <property type="entry name" value="HicB_lk_antitox"/>
    <property type="match status" value="1"/>
</dbReference>
<evidence type="ECO:0000313" key="3">
    <source>
        <dbReference type="EMBL" id="BAR91607.1"/>
    </source>
</evidence>
<dbReference type="eggNOG" id="COG1598">
    <property type="taxonomic scope" value="Bacteria"/>
</dbReference>
<evidence type="ECO:0000259" key="1">
    <source>
        <dbReference type="Pfam" id="PF15919"/>
    </source>
</evidence>
<sequence length="125" mass="14335">MLKTYPAIFHKEEEGYWVEFPEFGGGTQGEDLEEAMKNARQMLESVLASYLDEGMKLPNPSEIRKLSVEDGFATMIQADPNPYLKNNKAIRKNVTVPEWLVQLADRDQVNYSEVLTKALERKLQL</sequence>
<dbReference type="RefSeq" id="WP_002265422.1">
    <property type="nucleotide sequence ID" value="NZ_BDOS01000001.1"/>
</dbReference>
<reference evidence="3" key="2">
    <citation type="submission" date="2014-06" db="EMBL/GenBank/DDBJ databases">
        <title>Nucleotide sequence analysis of clustered regularly interspaced short palindromic repeats, CRISPR, in Streptococcus mutans.</title>
        <authorList>
            <person name="Tamura H."/>
        </authorList>
    </citation>
    <scope>NUCLEOTIDE SEQUENCE</scope>
    <source>
        <strain evidence="3">LM7</strain>
    </source>
</reference>
<dbReference type="EMBL" id="AB970468">
    <property type="protein sequence ID" value="BAR91607.1"/>
    <property type="molecule type" value="Genomic_DNA"/>
</dbReference>
<organism evidence="2">
    <name type="scientific">Streptococcus mutans</name>
    <dbReference type="NCBI Taxonomy" id="1309"/>
    <lineage>
        <taxon>Bacteria</taxon>
        <taxon>Bacillati</taxon>
        <taxon>Bacillota</taxon>
        <taxon>Bacilli</taxon>
        <taxon>Lactobacillales</taxon>
        <taxon>Streptococcaceae</taxon>
        <taxon>Streptococcus</taxon>
    </lineage>
</organism>
<feature type="domain" description="HicB-like antitoxin of toxin-antitoxin system" evidence="1">
    <location>
        <begin position="5"/>
        <end position="107"/>
    </location>
</feature>
<reference evidence="2" key="1">
    <citation type="submission" date="2012-08" db="EMBL/GenBank/DDBJ databases">
        <title>Sequence analysis of the flanking regions of Streptococcus mutans gbpC genes.</title>
        <authorList>
            <person name="Tamura H."/>
        </authorList>
    </citation>
    <scope>NUCLEOTIDE SEQUENCE</scope>
    <source>
        <strain evidence="2">Ingbritt</strain>
    </source>
</reference>